<dbReference type="Gene3D" id="3.40.50.2300">
    <property type="match status" value="1"/>
</dbReference>
<evidence type="ECO:0000256" key="7">
    <source>
        <dbReference type="ARBA" id="ARBA00022741"/>
    </source>
</evidence>
<dbReference type="PANTHER" id="PTHR43047">
    <property type="entry name" value="TWO-COMPONENT HISTIDINE PROTEIN KINASE"/>
    <property type="match status" value="1"/>
</dbReference>
<gene>
    <name evidence="19" type="ORF">MiSe_66460</name>
</gene>
<dbReference type="InterPro" id="IPR001789">
    <property type="entry name" value="Sig_transdc_resp-reg_receiver"/>
</dbReference>
<feature type="transmembrane region" description="Helical" evidence="16">
    <location>
        <begin position="321"/>
        <end position="339"/>
    </location>
</feature>
<dbReference type="PANTHER" id="PTHR43047:SF72">
    <property type="entry name" value="OSMOSENSING HISTIDINE PROTEIN KINASE SLN1"/>
    <property type="match status" value="1"/>
</dbReference>
<dbReference type="InterPro" id="IPR036097">
    <property type="entry name" value="HisK_dim/P_sf"/>
</dbReference>
<dbReference type="Gene3D" id="3.30.565.10">
    <property type="entry name" value="Histidine kinase-like ATPase, C-terminal domain"/>
    <property type="match status" value="1"/>
</dbReference>
<dbReference type="SUPFAM" id="SSF55874">
    <property type="entry name" value="ATPase domain of HSP90 chaperone/DNA topoisomerase II/histidine kinase"/>
    <property type="match status" value="1"/>
</dbReference>
<comment type="catalytic activity">
    <reaction evidence="1">
        <text>ATP + protein L-histidine = ADP + protein N-phospho-L-histidine.</text>
        <dbReference type="EC" id="2.7.13.3"/>
    </reaction>
</comment>
<keyword evidence="7" id="KW-0547">Nucleotide-binding</keyword>
<dbReference type="Proteomes" id="UP001050975">
    <property type="component" value="Unassembled WGS sequence"/>
</dbReference>
<dbReference type="Pfam" id="PF02518">
    <property type="entry name" value="HATPase_c"/>
    <property type="match status" value="1"/>
</dbReference>
<dbReference type="Pfam" id="PF00072">
    <property type="entry name" value="Response_reg"/>
    <property type="match status" value="1"/>
</dbReference>
<dbReference type="RefSeq" id="WP_226588482.1">
    <property type="nucleotide sequence ID" value="NZ_BLAY01000136.1"/>
</dbReference>
<feature type="transmembrane region" description="Helical" evidence="16">
    <location>
        <begin position="351"/>
        <end position="371"/>
    </location>
</feature>
<evidence type="ECO:0000256" key="1">
    <source>
        <dbReference type="ARBA" id="ARBA00000085"/>
    </source>
</evidence>
<evidence type="ECO:0000256" key="3">
    <source>
        <dbReference type="ARBA" id="ARBA00006402"/>
    </source>
</evidence>
<evidence type="ECO:0000256" key="8">
    <source>
        <dbReference type="ARBA" id="ARBA00022777"/>
    </source>
</evidence>
<organism evidence="19 20">
    <name type="scientific">Microseira wollei NIES-4236</name>
    <dbReference type="NCBI Taxonomy" id="2530354"/>
    <lineage>
        <taxon>Bacteria</taxon>
        <taxon>Bacillati</taxon>
        <taxon>Cyanobacteriota</taxon>
        <taxon>Cyanophyceae</taxon>
        <taxon>Oscillatoriophycideae</taxon>
        <taxon>Aerosakkonematales</taxon>
        <taxon>Aerosakkonemataceae</taxon>
        <taxon>Microseira</taxon>
    </lineage>
</organism>
<evidence type="ECO:0000256" key="11">
    <source>
        <dbReference type="ARBA" id="ARBA00023136"/>
    </source>
</evidence>
<reference evidence="19" key="1">
    <citation type="submission" date="2019-10" db="EMBL/GenBank/DDBJ databases">
        <title>Draft genome sequece of Microseira wollei NIES-4236.</title>
        <authorList>
            <person name="Yamaguchi H."/>
            <person name="Suzuki S."/>
            <person name="Kawachi M."/>
        </authorList>
    </citation>
    <scope>NUCLEOTIDE SEQUENCE</scope>
    <source>
        <strain evidence="19">NIES-4236</strain>
    </source>
</reference>
<dbReference type="SUPFAM" id="SSF52172">
    <property type="entry name" value="CheY-like"/>
    <property type="match status" value="1"/>
</dbReference>
<evidence type="ECO:0000256" key="5">
    <source>
        <dbReference type="ARBA" id="ARBA00022553"/>
    </source>
</evidence>
<evidence type="ECO:0000313" key="20">
    <source>
        <dbReference type="Proteomes" id="UP001050975"/>
    </source>
</evidence>
<dbReference type="GO" id="GO:0005524">
    <property type="term" value="F:ATP binding"/>
    <property type="evidence" value="ECO:0007669"/>
    <property type="project" value="UniProtKB-KW"/>
</dbReference>
<dbReference type="Pfam" id="PF05226">
    <property type="entry name" value="CHASE2"/>
    <property type="match status" value="1"/>
</dbReference>
<comment type="similarity">
    <text evidence="3">In the N-terminal section; belongs to the phytochrome family.</text>
</comment>
<feature type="domain" description="Response regulatory" evidence="18">
    <location>
        <begin position="699"/>
        <end position="815"/>
    </location>
</feature>
<dbReference type="InterPro" id="IPR003594">
    <property type="entry name" value="HATPase_dom"/>
</dbReference>
<dbReference type="PROSITE" id="PS50109">
    <property type="entry name" value="HIS_KIN"/>
    <property type="match status" value="1"/>
</dbReference>
<evidence type="ECO:0000256" key="6">
    <source>
        <dbReference type="ARBA" id="ARBA00022679"/>
    </source>
</evidence>
<comment type="subcellular location">
    <subcellularLocation>
        <location evidence="2">Membrane</location>
    </subcellularLocation>
</comment>
<name>A0AAV3XQA9_9CYAN</name>
<evidence type="ECO:0000259" key="17">
    <source>
        <dbReference type="PROSITE" id="PS50109"/>
    </source>
</evidence>
<accession>A0AAV3XQA9</accession>
<dbReference type="SMART" id="SM00448">
    <property type="entry name" value="REC"/>
    <property type="match status" value="1"/>
</dbReference>
<evidence type="ECO:0000256" key="13">
    <source>
        <dbReference type="ARBA" id="ARBA00074306"/>
    </source>
</evidence>
<keyword evidence="6" id="KW-0808">Transferase</keyword>
<dbReference type="SMART" id="SM00388">
    <property type="entry name" value="HisKA"/>
    <property type="match status" value="1"/>
</dbReference>
<dbReference type="CDD" id="cd00082">
    <property type="entry name" value="HisKA"/>
    <property type="match status" value="1"/>
</dbReference>
<evidence type="ECO:0000259" key="18">
    <source>
        <dbReference type="PROSITE" id="PS50110"/>
    </source>
</evidence>
<keyword evidence="10" id="KW-0902">Two-component regulatory system</keyword>
<dbReference type="CDD" id="cd16922">
    <property type="entry name" value="HATPase_EvgS-ArcB-TorS-like"/>
    <property type="match status" value="1"/>
</dbReference>
<proteinExistence type="inferred from homology"/>
<feature type="coiled-coil region" evidence="15">
    <location>
        <begin position="404"/>
        <end position="435"/>
    </location>
</feature>
<evidence type="ECO:0000256" key="2">
    <source>
        <dbReference type="ARBA" id="ARBA00004370"/>
    </source>
</evidence>
<keyword evidence="11 16" id="KW-0472">Membrane</keyword>
<dbReference type="InterPro" id="IPR007890">
    <property type="entry name" value="CHASE2"/>
</dbReference>
<dbReference type="SMART" id="SM01080">
    <property type="entry name" value="CHASE2"/>
    <property type="match status" value="1"/>
</dbReference>
<keyword evidence="16" id="KW-1133">Transmembrane helix</keyword>
<dbReference type="GO" id="GO:0009927">
    <property type="term" value="F:histidine phosphotransfer kinase activity"/>
    <property type="evidence" value="ECO:0007669"/>
    <property type="project" value="TreeGrafter"/>
</dbReference>
<dbReference type="FunFam" id="3.30.565.10:FF:000010">
    <property type="entry name" value="Sensor histidine kinase RcsC"/>
    <property type="match status" value="1"/>
</dbReference>
<comment type="caution">
    <text evidence="19">The sequence shown here is derived from an EMBL/GenBank/DDBJ whole genome shotgun (WGS) entry which is preliminary data.</text>
</comment>
<dbReference type="GO" id="GO:0000155">
    <property type="term" value="F:phosphorelay sensor kinase activity"/>
    <property type="evidence" value="ECO:0007669"/>
    <property type="project" value="InterPro"/>
</dbReference>
<dbReference type="EC" id="2.7.13.3" evidence="4"/>
<evidence type="ECO:0000256" key="15">
    <source>
        <dbReference type="SAM" id="Coils"/>
    </source>
</evidence>
<dbReference type="PRINTS" id="PR00344">
    <property type="entry name" value="BCTRLSENSOR"/>
</dbReference>
<dbReference type="AlphaFoldDB" id="A0AAV3XQA9"/>
<protein>
    <recommendedName>
        <fullName evidence="13">Circadian input-output histidine kinase CikA</fullName>
        <ecNumber evidence="4">2.7.13.3</ecNumber>
    </recommendedName>
</protein>
<evidence type="ECO:0000256" key="12">
    <source>
        <dbReference type="ARBA" id="ARBA00023306"/>
    </source>
</evidence>
<keyword evidence="20" id="KW-1185">Reference proteome</keyword>
<dbReference type="SMART" id="SM00387">
    <property type="entry name" value="HATPase_c"/>
    <property type="match status" value="1"/>
</dbReference>
<keyword evidence="16" id="KW-0812">Transmembrane</keyword>
<feature type="domain" description="Histidine kinase" evidence="17">
    <location>
        <begin position="449"/>
        <end position="675"/>
    </location>
</feature>
<evidence type="ECO:0000256" key="10">
    <source>
        <dbReference type="ARBA" id="ARBA00023012"/>
    </source>
</evidence>
<dbReference type="InterPro" id="IPR005467">
    <property type="entry name" value="His_kinase_dom"/>
</dbReference>
<evidence type="ECO:0000256" key="4">
    <source>
        <dbReference type="ARBA" id="ARBA00012438"/>
    </source>
</evidence>
<dbReference type="InterPro" id="IPR003661">
    <property type="entry name" value="HisK_dim/P_dom"/>
</dbReference>
<dbReference type="InterPro" id="IPR011006">
    <property type="entry name" value="CheY-like_superfamily"/>
</dbReference>
<keyword evidence="9" id="KW-0067">ATP-binding</keyword>
<evidence type="ECO:0000256" key="16">
    <source>
        <dbReference type="SAM" id="Phobius"/>
    </source>
</evidence>
<dbReference type="Pfam" id="PF00512">
    <property type="entry name" value="HisKA"/>
    <property type="match status" value="1"/>
</dbReference>
<keyword evidence="5 14" id="KW-0597">Phosphoprotein</keyword>
<evidence type="ECO:0000256" key="14">
    <source>
        <dbReference type="PROSITE-ProRule" id="PRU00169"/>
    </source>
</evidence>
<dbReference type="SUPFAM" id="SSF47384">
    <property type="entry name" value="Homodimeric domain of signal transducing histidine kinase"/>
    <property type="match status" value="1"/>
</dbReference>
<keyword evidence="8 19" id="KW-0418">Kinase</keyword>
<dbReference type="EMBL" id="BLAY01000136">
    <property type="protein sequence ID" value="GET41832.1"/>
    <property type="molecule type" value="Genomic_DNA"/>
</dbReference>
<sequence>MWLKEKFLQGCKRYARVIATAITVAGLVIVGDKAELFQILEWGTTDRFFRLRPAEPVDSRITIVEITESDIKRLRQWPMPDIILAKLIDKIKEQQPAVIGLDIYRDLPVGPGYSQLTEVMNNTPNLIGVEKILGQAVAPPPILHARGQVAIADFVPDSDGKIRRALLSAEDGAGKSKLSLGALSALMYLETKGMTPKKVDGEKIHLQLGRALFKPLTGNEGNYKTDIIGGYQILMNYRGMRSQFQIVSLTDVLSNQIPPDLMVARIVLIGVTAKSLNDFSYTPYDSRLEGVLIHANLSSQILSAAIDGRPLLEPWSHSIEYLWIFFWSYIGATGSWILLQINQSHNKIIGLGRVVEGIICAALFLVLISYLVFLTGWVIPVVPPLIAMAVSAIAMTNYYQIWRLKQANAQLTNYSKTLEQRVEERTAELQAAKLAADTANSAKSEFLANMSHELRTPLNGILGYAQILQRSKKLQKKEKEGIDIIYQCGSHLLTLINDILDLSKIEARKLELHPTDFNFHNFITGVAEICRIKADQKGIQFISPNLSILPLWVKADEKRLRQVLINLLGNAIKFTDKGSVTFKVEVIGKGTNYNQLPITQIRFSIEDTGIGMSEEQLENIFLPFEQFGDKSRQAEGTGLGLAITQKIVNLMGSKIEVCSRLGEGSIFGVDLELPLAVGRKTNYPERRDKIRVIKGEKPSILIVDDGLENRSFLVNVLEAIGFATIEATNGQEGLDVATKSAPDLIITDLAMPVMDGLEMIEQIRKDSQFQERAIIVSSASVFEIDRQKSLSAGANEFLPKPVQVDELLRMLEKYLNLEWIYEEESDSSAKKQDTSLSGEEIVSAAILAPEKAELLNLYDLARMGNLQGIEEACKKLEQKDANYAPFATELRQLASSFALEKIEEFIKNFIDK</sequence>
<evidence type="ECO:0000256" key="9">
    <source>
        <dbReference type="ARBA" id="ARBA00022840"/>
    </source>
</evidence>
<dbReference type="Gene3D" id="1.10.287.130">
    <property type="match status" value="1"/>
</dbReference>
<dbReference type="PROSITE" id="PS50110">
    <property type="entry name" value="RESPONSE_REGULATORY"/>
    <property type="match status" value="1"/>
</dbReference>
<dbReference type="FunFam" id="1.10.287.130:FF:000038">
    <property type="entry name" value="Sensory transduction histidine kinase"/>
    <property type="match status" value="1"/>
</dbReference>
<dbReference type="InterPro" id="IPR004358">
    <property type="entry name" value="Sig_transdc_His_kin-like_C"/>
</dbReference>
<keyword evidence="12" id="KW-0131">Cell cycle</keyword>
<dbReference type="CDD" id="cd17546">
    <property type="entry name" value="REC_hyHK_CKI1_RcsC-like"/>
    <property type="match status" value="1"/>
</dbReference>
<dbReference type="InterPro" id="IPR036890">
    <property type="entry name" value="HATPase_C_sf"/>
</dbReference>
<evidence type="ECO:0000313" key="19">
    <source>
        <dbReference type="EMBL" id="GET41832.1"/>
    </source>
</evidence>
<dbReference type="GO" id="GO:0005886">
    <property type="term" value="C:plasma membrane"/>
    <property type="evidence" value="ECO:0007669"/>
    <property type="project" value="TreeGrafter"/>
</dbReference>
<feature type="modified residue" description="4-aspartylphosphate" evidence="14">
    <location>
        <position position="748"/>
    </location>
</feature>
<keyword evidence="15" id="KW-0175">Coiled coil</keyword>